<evidence type="ECO:0000313" key="1">
    <source>
        <dbReference type="EMBL" id="KAJ5101874.1"/>
    </source>
</evidence>
<keyword evidence="1" id="KW-0813">Transport</keyword>
<dbReference type="GeneID" id="81393846"/>
<dbReference type="RefSeq" id="XP_056512705.1">
    <property type="nucleotide sequence ID" value="XM_056654678.1"/>
</dbReference>
<dbReference type="OrthoDB" id="5416097at2759"/>
<protein>
    <submittedName>
        <fullName evidence="1">Sugar transporter family protein</fullName>
    </submittedName>
</protein>
<gene>
    <name evidence="1" type="ORF">NUU61_004096</name>
</gene>
<accession>A0A9W9FKH2</accession>
<dbReference type="Proteomes" id="UP001141434">
    <property type="component" value="Unassembled WGS sequence"/>
</dbReference>
<keyword evidence="2" id="KW-1185">Reference proteome</keyword>
<proteinExistence type="predicted"/>
<dbReference type="EMBL" id="JAPMSZ010000005">
    <property type="protein sequence ID" value="KAJ5101874.1"/>
    <property type="molecule type" value="Genomic_DNA"/>
</dbReference>
<keyword evidence="1" id="KW-0762">Sugar transport</keyword>
<organism evidence="1 2">
    <name type="scientific">Penicillium alfredii</name>
    <dbReference type="NCBI Taxonomy" id="1506179"/>
    <lineage>
        <taxon>Eukaryota</taxon>
        <taxon>Fungi</taxon>
        <taxon>Dikarya</taxon>
        <taxon>Ascomycota</taxon>
        <taxon>Pezizomycotina</taxon>
        <taxon>Eurotiomycetes</taxon>
        <taxon>Eurotiomycetidae</taxon>
        <taxon>Eurotiales</taxon>
        <taxon>Aspergillaceae</taxon>
        <taxon>Penicillium</taxon>
    </lineage>
</organism>
<name>A0A9W9FKH2_9EURO</name>
<comment type="caution">
    <text evidence="1">The sequence shown here is derived from an EMBL/GenBank/DDBJ whole genome shotgun (WGS) entry which is preliminary data.</text>
</comment>
<evidence type="ECO:0000313" key="2">
    <source>
        <dbReference type="Proteomes" id="UP001141434"/>
    </source>
</evidence>
<reference evidence="1" key="1">
    <citation type="submission" date="2022-11" db="EMBL/GenBank/DDBJ databases">
        <authorList>
            <person name="Petersen C."/>
        </authorList>
    </citation>
    <scope>NUCLEOTIDE SEQUENCE</scope>
    <source>
        <strain evidence="1">IBT 34128</strain>
    </source>
</reference>
<reference evidence="1" key="2">
    <citation type="journal article" date="2023" name="IMA Fungus">
        <title>Comparative genomic study of the Penicillium genus elucidates a diverse pangenome and 15 lateral gene transfer events.</title>
        <authorList>
            <person name="Petersen C."/>
            <person name="Sorensen T."/>
            <person name="Nielsen M.R."/>
            <person name="Sondergaard T.E."/>
            <person name="Sorensen J.L."/>
            <person name="Fitzpatrick D.A."/>
            <person name="Frisvad J.C."/>
            <person name="Nielsen K.L."/>
        </authorList>
    </citation>
    <scope>NUCLEOTIDE SEQUENCE</scope>
    <source>
        <strain evidence="1">IBT 34128</strain>
    </source>
</reference>
<dbReference type="AlphaFoldDB" id="A0A9W9FKH2"/>
<sequence length="269" mass="30430">MNPAEELTEPGRVSLIQRLEKTIKLRYVDSTAWACLWLADLEALESLVHKAEAGDSCLNRDDNKCIITKASMSLEVVHLYKITEWADDQRLFWATIKLFWGESRAKIWQDATITTTTTTTTTNINTTNNPLQSSETPSNLVCLMSSVLSLWRSACFALKPLRVTPDQRVLQAQFCWLRPASYRNLVSTTEMPRLQPDFESGTQQAGLWECVGDRRIRTGDVIDIRTDDPQKRPLPSLDLLQMQWTLARILALSGALGAPVREELHGKVE</sequence>